<keyword evidence="3" id="KW-1185">Reference proteome</keyword>
<proteinExistence type="predicted"/>
<accession>A0ABP9W7S5</accession>
<name>A0ABP9W7S5_9DEIO</name>
<organism evidence="2 3">
    <name type="scientific">Deinococcus carri</name>
    <dbReference type="NCBI Taxonomy" id="1211323"/>
    <lineage>
        <taxon>Bacteria</taxon>
        <taxon>Thermotogati</taxon>
        <taxon>Deinococcota</taxon>
        <taxon>Deinococci</taxon>
        <taxon>Deinococcales</taxon>
        <taxon>Deinococcaceae</taxon>
        <taxon>Deinococcus</taxon>
    </lineage>
</organism>
<gene>
    <name evidence="2" type="ORF">Dcar01_00747</name>
</gene>
<evidence type="ECO:0000313" key="2">
    <source>
        <dbReference type="EMBL" id="GAA5512033.1"/>
    </source>
</evidence>
<sequence>MKKRLTVPVLTALLGAFALPALAQATPAQTTPAQNAQLGAAWSAPTLANATYVILDPRIEGNPNIISGDQRTGILAAMKRDSAGAIKRHYPNAIIADNPQTPGAIKVTPVLQTPNALVPWAKLTAALHFDLASGQRVTLNDQFGLLTLWQHQAEAANFLYDQLAKRLP</sequence>
<feature type="chain" id="PRO_5046062654" evidence="1">
    <location>
        <begin position="24"/>
        <end position="168"/>
    </location>
</feature>
<feature type="signal peptide" evidence="1">
    <location>
        <begin position="1"/>
        <end position="23"/>
    </location>
</feature>
<evidence type="ECO:0000256" key="1">
    <source>
        <dbReference type="SAM" id="SignalP"/>
    </source>
</evidence>
<comment type="caution">
    <text evidence="2">The sequence shown here is derived from an EMBL/GenBank/DDBJ whole genome shotgun (WGS) entry which is preliminary data.</text>
</comment>
<protein>
    <submittedName>
        <fullName evidence="2">Uncharacterized protein</fullName>
    </submittedName>
</protein>
<reference evidence="2 3" key="1">
    <citation type="submission" date="2024-02" db="EMBL/GenBank/DDBJ databases">
        <title>Deinococcus carri NBRC 110142.</title>
        <authorList>
            <person name="Ichikawa N."/>
            <person name="Katano-Makiyama Y."/>
            <person name="Hidaka K."/>
        </authorList>
    </citation>
    <scope>NUCLEOTIDE SEQUENCE [LARGE SCALE GENOMIC DNA]</scope>
    <source>
        <strain evidence="2 3">NBRC 110142</strain>
    </source>
</reference>
<dbReference type="EMBL" id="BAABRP010000001">
    <property type="protein sequence ID" value="GAA5512033.1"/>
    <property type="molecule type" value="Genomic_DNA"/>
</dbReference>
<dbReference type="Proteomes" id="UP001401887">
    <property type="component" value="Unassembled WGS sequence"/>
</dbReference>
<evidence type="ECO:0000313" key="3">
    <source>
        <dbReference type="Proteomes" id="UP001401887"/>
    </source>
</evidence>
<keyword evidence="1" id="KW-0732">Signal</keyword>
<dbReference type="RefSeq" id="WP_345461062.1">
    <property type="nucleotide sequence ID" value="NZ_BAABRP010000001.1"/>
</dbReference>